<evidence type="ECO:0000313" key="2">
    <source>
        <dbReference type="EMBL" id="KAK8561865.1"/>
    </source>
</evidence>
<evidence type="ECO:0000313" key="3">
    <source>
        <dbReference type="Proteomes" id="UP001472677"/>
    </source>
</evidence>
<dbReference type="Proteomes" id="UP001472677">
    <property type="component" value="Unassembled WGS sequence"/>
</dbReference>
<sequence length="184" mass="19913">MQSYRAPQIFVSARVDGVNNPLQLITGDANGQPSDISLSVVSHPRLERQATPVCVEDQQLVKRYRGDGLETMDVHVGDSAGLLVTVSEELGYDCMLCEGNNDPDSGENPRKPVQVAQGVKLSFRDMLAGKGESASLYRTIPDLDVELTGDDVHISSVDGPPSIKFSDRIHMLGHNTQKLGAVEI</sequence>
<name>A0ABR2EIN9_9ROSI</name>
<keyword evidence="3" id="KW-1185">Reference proteome</keyword>
<dbReference type="EMBL" id="JBBPBM010000013">
    <property type="protein sequence ID" value="KAK8561864.1"/>
    <property type="molecule type" value="Genomic_DNA"/>
</dbReference>
<dbReference type="EMBL" id="JBBPBM010000013">
    <property type="protein sequence ID" value="KAK8561865.1"/>
    <property type="molecule type" value="Genomic_DNA"/>
</dbReference>
<protein>
    <submittedName>
        <fullName evidence="1">Uncharacterized protein</fullName>
    </submittedName>
</protein>
<accession>A0ABR2EIN9</accession>
<gene>
    <name evidence="1" type="ORF">V6N12_048920</name>
    <name evidence="2" type="ORF">V6N12_048921</name>
</gene>
<reference evidence="1 3" key="1">
    <citation type="journal article" date="2024" name="G3 (Bethesda)">
        <title>Genome assembly of Hibiscus sabdariffa L. provides insights into metabolisms of medicinal natural products.</title>
        <authorList>
            <person name="Kim T."/>
        </authorList>
    </citation>
    <scope>NUCLEOTIDE SEQUENCE [LARGE SCALE GENOMIC DNA]</scope>
    <source>
        <strain evidence="1">TK-2024</strain>
        <tissue evidence="1">Old leaves</tissue>
    </source>
</reference>
<comment type="caution">
    <text evidence="1">The sequence shown here is derived from an EMBL/GenBank/DDBJ whole genome shotgun (WGS) entry which is preliminary data.</text>
</comment>
<organism evidence="1 3">
    <name type="scientific">Hibiscus sabdariffa</name>
    <name type="common">roselle</name>
    <dbReference type="NCBI Taxonomy" id="183260"/>
    <lineage>
        <taxon>Eukaryota</taxon>
        <taxon>Viridiplantae</taxon>
        <taxon>Streptophyta</taxon>
        <taxon>Embryophyta</taxon>
        <taxon>Tracheophyta</taxon>
        <taxon>Spermatophyta</taxon>
        <taxon>Magnoliopsida</taxon>
        <taxon>eudicotyledons</taxon>
        <taxon>Gunneridae</taxon>
        <taxon>Pentapetalae</taxon>
        <taxon>rosids</taxon>
        <taxon>malvids</taxon>
        <taxon>Malvales</taxon>
        <taxon>Malvaceae</taxon>
        <taxon>Malvoideae</taxon>
        <taxon>Hibiscus</taxon>
    </lineage>
</organism>
<evidence type="ECO:0000313" key="1">
    <source>
        <dbReference type="EMBL" id="KAK8561864.1"/>
    </source>
</evidence>
<proteinExistence type="predicted"/>